<dbReference type="GO" id="GO:0003993">
    <property type="term" value="F:acid phosphatase activity"/>
    <property type="evidence" value="ECO:0007669"/>
    <property type="project" value="UniProtKB-EC"/>
</dbReference>
<keyword evidence="1 2" id="KW-0732">Signal</keyword>
<organism evidence="4 5">
    <name type="scientific">Aphanomyces astaci</name>
    <name type="common">Crayfish plague agent</name>
    <dbReference type="NCBI Taxonomy" id="112090"/>
    <lineage>
        <taxon>Eukaryota</taxon>
        <taxon>Sar</taxon>
        <taxon>Stramenopiles</taxon>
        <taxon>Oomycota</taxon>
        <taxon>Saprolegniomycetes</taxon>
        <taxon>Saprolegniales</taxon>
        <taxon>Verrucalvaceae</taxon>
        <taxon>Aphanomyces</taxon>
    </lineage>
</organism>
<dbReference type="InterPro" id="IPR029052">
    <property type="entry name" value="Metallo-depent_PP-like"/>
</dbReference>
<dbReference type="InterPro" id="IPR039331">
    <property type="entry name" value="PAPs-like"/>
</dbReference>
<sequence>MRIVRAAAAAAVVVSPIVTTVATSSPHVSQVHLALTNAVQDCPNGVAISFASPVAAPYDVQYAIQGHDNWSVRASTYVYYHVKAGRYSYQSPYLHTAYVCDLLPQTTYVYSIDNSTKHLFVTPPLVGSRDAPTVIGVVGDPGDTSDSSNTLRNLGQAYRGLATQAIVIAGDYSYANGEHEIWDKWYTVQEDVFSRVPQLGINGNHETISGHGHTPDSPYANDFEGEDYVAYLKRTVTPLSVEAKAAKRTYYSFDLGIVHLVFLDDYVGSQGNAINTVGTVTWQHERDLQLSWLETDLGRVNRTLTPWVVVIKHNPFYNTWMDHQCQCSKRKYVVAPEDVEACWGGHYVAGSPMYEPACGLQAKFERLFVQHGVNVVMAGHVHGYERTAPIVDNEFNADKGVVYVTTGAGGNYEGHAGPRVPGAVPTWSRRANNKVYGAAKVVATYDWLELLWFANTNASDPWDAVTLTRRQ</sequence>
<feature type="chain" id="PRO_5025713057" description="Purple acid phosphatase" evidence="2">
    <location>
        <begin position="23"/>
        <end position="471"/>
    </location>
</feature>
<keyword evidence="2" id="KW-0378">Hydrolase</keyword>
<reference evidence="4 5" key="1">
    <citation type="submission" date="2019-06" db="EMBL/GenBank/DDBJ databases">
        <title>Genomics analysis of Aphanomyces spp. identifies a new class of oomycete effector associated with host adaptation.</title>
        <authorList>
            <person name="Gaulin E."/>
        </authorList>
    </citation>
    <scope>NUCLEOTIDE SEQUENCE [LARGE SCALE GENOMIC DNA]</scope>
    <source>
        <strain evidence="4 5">E</strain>
    </source>
</reference>
<dbReference type="EC" id="3.1.3.2" evidence="2"/>
<comment type="similarity">
    <text evidence="2">Belongs to the metallophosphoesterase superfamily. Purple acid phosphatase family.</text>
</comment>
<dbReference type="EMBL" id="VJMI01021377">
    <property type="protein sequence ID" value="KAF0701876.1"/>
    <property type="molecule type" value="Genomic_DNA"/>
</dbReference>
<dbReference type="Gene3D" id="3.60.21.10">
    <property type="match status" value="1"/>
</dbReference>
<dbReference type="Gene3D" id="2.60.40.380">
    <property type="entry name" value="Purple acid phosphatase-like, N-terminal"/>
    <property type="match status" value="1"/>
</dbReference>
<dbReference type="GO" id="GO:0046872">
    <property type="term" value="F:metal ion binding"/>
    <property type="evidence" value="ECO:0007669"/>
    <property type="project" value="InterPro"/>
</dbReference>
<comment type="catalytic activity">
    <reaction evidence="2">
        <text>a phosphate monoester + H2O = an alcohol + phosphate</text>
        <dbReference type="Rhea" id="RHEA:15017"/>
        <dbReference type="ChEBI" id="CHEBI:15377"/>
        <dbReference type="ChEBI" id="CHEBI:30879"/>
        <dbReference type="ChEBI" id="CHEBI:43474"/>
        <dbReference type="ChEBI" id="CHEBI:67140"/>
        <dbReference type="EC" id="3.1.3.2"/>
    </reaction>
</comment>
<name>A0A6A4YYM1_APHAT</name>
<dbReference type="InterPro" id="IPR008963">
    <property type="entry name" value="Purple_acid_Pase-like_N"/>
</dbReference>
<dbReference type="Pfam" id="PF00149">
    <property type="entry name" value="Metallophos"/>
    <property type="match status" value="1"/>
</dbReference>
<dbReference type="AlphaFoldDB" id="A0A6A4YYM1"/>
<dbReference type="VEuPathDB" id="FungiDB:H257_09808"/>
<accession>A0A6A4YYM1</accession>
<evidence type="ECO:0000313" key="5">
    <source>
        <dbReference type="Proteomes" id="UP000469452"/>
    </source>
</evidence>
<protein>
    <recommendedName>
        <fullName evidence="2">Purple acid phosphatase</fullName>
        <ecNumber evidence="2">3.1.3.2</ecNumber>
    </recommendedName>
</protein>
<feature type="domain" description="Calcineurin-like phosphoesterase" evidence="3">
    <location>
        <begin position="135"/>
        <end position="384"/>
    </location>
</feature>
<evidence type="ECO:0000313" key="4">
    <source>
        <dbReference type="EMBL" id="KAF0701876.1"/>
    </source>
</evidence>
<dbReference type="SUPFAM" id="SSF56300">
    <property type="entry name" value="Metallo-dependent phosphatases"/>
    <property type="match status" value="1"/>
</dbReference>
<evidence type="ECO:0000256" key="1">
    <source>
        <dbReference type="ARBA" id="ARBA00022729"/>
    </source>
</evidence>
<evidence type="ECO:0000259" key="3">
    <source>
        <dbReference type="Pfam" id="PF00149"/>
    </source>
</evidence>
<dbReference type="PANTHER" id="PTHR22953">
    <property type="entry name" value="ACID PHOSPHATASE RELATED"/>
    <property type="match status" value="1"/>
</dbReference>
<gene>
    <name evidence="4" type="ORF">AaE_016270</name>
</gene>
<proteinExistence type="inferred from homology"/>
<dbReference type="PANTHER" id="PTHR22953:SF153">
    <property type="entry name" value="PURPLE ACID PHOSPHATASE"/>
    <property type="match status" value="1"/>
</dbReference>
<evidence type="ECO:0000256" key="2">
    <source>
        <dbReference type="RuleBase" id="RU361203"/>
    </source>
</evidence>
<dbReference type="InterPro" id="IPR004843">
    <property type="entry name" value="Calcineurin-like_PHP"/>
</dbReference>
<dbReference type="Proteomes" id="UP000469452">
    <property type="component" value="Unassembled WGS sequence"/>
</dbReference>
<comment type="caution">
    <text evidence="4">The sequence shown here is derived from an EMBL/GenBank/DDBJ whole genome shotgun (WGS) entry which is preliminary data.</text>
</comment>
<feature type="signal peptide" evidence="2">
    <location>
        <begin position="1"/>
        <end position="22"/>
    </location>
</feature>
<dbReference type="SUPFAM" id="SSF49363">
    <property type="entry name" value="Purple acid phosphatase, N-terminal domain"/>
    <property type="match status" value="1"/>
</dbReference>